<dbReference type="InterPro" id="IPR013118">
    <property type="entry name" value="Mannitol_DH_C"/>
</dbReference>
<dbReference type="Gene3D" id="1.10.1040.10">
    <property type="entry name" value="N-(1-d-carboxylethyl)-l-norvaline Dehydrogenase, domain 2"/>
    <property type="match status" value="1"/>
</dbReference>
<dbReference type="RefSeq" id="WP_037967791.1">
    <property type="nucleotide sequence ID" value="NZ_RAQK01000001.1"/>
</dbReference>
<dbReference type="PRINTS" id="PR00084">
    <property type="entry name" value="MTLDHDRGNASE"/>
</dbReference>
<dbReference type="EMBL" id="RAQK01000001">
    <property type="protein sequence ID" value="RKE97925.1"/>
    <property type="molecule type" value="Genomic_DNA"/>
</dbReference>
<proteinExistence type="predicted"/>
<dbReference type="SUPFAM" id="SSF51735">
    <property type="entry name" value="NAD(P)-binding Rossmann-fold domains"/>
    <property type="match status" value="1"/>
</dbReference>
<dbReference type="Gene3D" id="3.40.50.720">
    <property type="entry name" value="NAD(P)-binding Rossmann-like Domain"/>
    <property type="match status" value="1"/>
</dbReference>
<evidence type="ECO:0000313" key="4">
    <source>
        <dbReference type="EMBL" id="RKE97925.1"/>
    </source>
</evidence>
<keyword evidence="1" id="KW-0560">Oxidoreductase</keyword>
<accession>A0A420DUK5</accession>
<dbReference type="InterPro" id="IPR036291">
    <property type="entry name" value="NAD(P)-bd_dom_sf"/>
</dbReference>
<dbReference type="PANTHER" id="PTHR43362">
    <property type="entry name" value="MANNITOL DEHYDROGENASE DSF1-RELATED"/>
    <property type="match status" value="1"/>
</dbReference>
<gene>
    <name evidence="4" type="ORF">C8N30_2564</name>
</gene>
<organism evidence="4 5">
    <name type="scientific">Sulfitobacter guttiformis</name>
    <dbReference type="NCBI Taxonomy" id="74349"/>
    <lineage>
        <taxon>Bacteria</taxon>
        <taxon>Pseudomonadati</taxon>
        <taxon>Pseudomonadota</taxon>
        <taxon>Alphaproteobacteria</taxon>
        <taxon>Rhodobacterales</taxon>
        <taxon>Roseobacteraceae</taxon>
        <taxon>Sulfitobacter</taxon>
    </lineage>
</organism>
<feature type="domain" description="Mannitol dehydrogenase C-terminal" evidence="3">
    <location>
        <begin position="285"/>
        <end position="468"/>
    </location>
</feature>
<dbReference type="SUPFAM" id="SSF48179">
    <property type="entry name" value="6-phosphogluconate dehydrogenase C-terminal domain-like"/>
    <property type="match status" value="1"/>
</dbReference>
<protein>
    <submittedName>
        <fullName evidence="4">Mannitol 2-dehydrogenase</fullName>
    </submittedName>
</protein>
<comment type="caution">
    <text evidence="4">The sequence shown here is derived from an EMBL/GenBank/DDBJ whole genome shotgun (WGS) entry which is preliminary data.</text>
</comment>
<feature type="domain" description="Mannitol dehydrogenase N-terminal" evidence="2">
    <location>
        <begin position="28"/>
        <end position="276"/>
    </location>
</feature>
<dbReference type="InterPro" id="IPR008927">
    <property type="entry name" value="6-PGluconate_DH-like_C_sf"/>
</dbReference>
<sequence length="488" mass="52731">MKPSLANLAQLPCGIRKPAYNRADLSAGIVHIGLGNFHRAHQAWYRHRLFEAGIDHDWAIIGAGVRAGDAAQRDKLLAQDCLTTLIELAPNGKSAEVCASMIDFLPVQEGNAALIAQMTDPRIRIVSLTVTEGGYYIDAATGGFNAAHPDIVHDAAHPDRPVTAFGAMIAALRQRRDGGTGPFTCLSCDNLQGNGAVLRQAVVALARMSDMALAEWIGRTCSFPNSMVDCIVPATGAAEIALAKSFGIDDAVPVTHENFRQWVLEDDFCAGRPDWARVGVTFSDNVHGFETQKIRVLNGGHQVIAAAGELLSLATIAETMAHPQIRALLHKVVGEEVTPHMPRVPGYTPHEYLELVERRFSNLEIADTTRRVAFDGSSRQPGFIVPSIRKALDAGTPVSGLALVSALWARYCEGTREDGSPIAPNDPNWATLHRVAKAARSTPATWLEMRQFYGDLADDSRFADAFSRWLSLIYTSGVTSALAAYSDS</sequence>
<dbReference type="PANTHER" id="PTHR43362:SF1">
    <property type="entry name" value="MANNITOL DEHYDROGENASE 2-RELATED"/>
    <property type="match status" value="1"/>
</dbReference>
<dbReference type="InterPro" id="IPR013328">
    <property type="entry name" value="6PGD_dom2"/>
</dbReference>
<name>A0A420DUK5_9RHOB</name>
<keyword evidence="5" id="KW-1185">Reference proteome</keyword>
<dbReference type="Pfam" id="PF08125">
    <property type="entry name" value="Mannitol_dh_C"/>
    <property type="match status" value="1"/>
</dbReference>
<dbReference type="AlphaFoldDB" id="A0A420DUK5"/>
<evidence type="ECO:0000259" key="3">
    <source>
        <dbReference type="Pfam" id="PF08125"/>
    </source>
</evidence>
<dbReference type="InterPro" id="IPR013131">
    <property type="entry name" value="Mannitol_DH_N"/>
</dbReference>
<dbReference type="Pfam" id="PF01232">
    <property type="entry name" value="Mannitol_dh"/>
    <property type="match status" value="1"/>
</dbReference>
<dbReference type="InterPro" id="IPR000669">
    <property type="entry name" value="Mannitol_DH"/>
</dbReference>
<dbReference type="GO" id="GO:0016616">
    <property type="term" value="F:oxidoreductase activity, acting on the CH-OH group of donors, NAD or NADP as acceptor"/>
    <property type="evidence" value="ECO:0007669"/>
    <property type="project" value="TreeGrafter"/>
</dbReference>
<dbReference type="InterPro" id="IPR050988">
    <property type="entry name" value="Mannitol_DH/Oxidoreductase"/>
</dbReference>
<evidence type="ECO:0000313" key="5">
    <source>
        <dbReference type="Proteomes" id="UP000284407"/>
    </source>
</evidence>
<dbReference type="Proteomes" id="UP000284407">
    <property type="component" value="Unassembled WGS sequence"/>
</dbReference>
<evidence type="ECO:0000256" key="1">
    <source>
        <dbReference type="ARBA" id="ARBA00023002"/>
    </source>
</evidence>
<dbReference type="STRING" id="1443111.Z949_659"/>
<evidence type="ECO:0000259" key="2">
    <source>
        <dbReference type="Pfam" id="PF01232"/>
    </source>
</evidence>
<reference evidence="4 5" key="1">
    <citation type="submission" date="2018-09" db="EMBL/GenBank/DDBJ databases">
        <title>Genomic Encyclopedia of Archaeal and Bacterial Type Strains, Phase II (KMG-II): from individual species to whole genera.</title>
        <authorList>
            <person name="Goeker M."/>
        </authorList>
    </citation>
    <scope>NUCLEOTIDE SEQUENCE [LARGE SCALE GENOMIC DNA]</scope>
    <source>
        <strain evidence="4 5">DSM 11458</strain>
    </source>
</reference>